<reference evidence="1" key="2">
    <citation type="submission" date="2016-08" db="EMBL/GenBank/DDBJ databases">
        <authorList>
            <person name="Seilhamer J.J."/>
        </authorList>
    </citation>
    <scope>NUCLEOTIDE SEQUENCE</scope>
    <source>
        <strain evidence="1">AC53</strain>
    </source>
</reference>
<reference evidence="1" key="1">
    <citation type="journal article" date="2015" name="Genome Announc.">
        <title>Complete Genome Sequences of Helicoverpa armigera Single Nucleopolyhedrovirus Strains AC53 and H25EA1 from Australia.</title>
        <authorList>
            <person name="Noune C."/>
            <person name="Hauxwell C."/>
        </authorList>
    </citation>
    <scope>NUCLEOTIDE SEQUENCE</scope>
    <source>
        <strain evidence="1">AC53</strain>
    </source>
</reference>
<protein>
    <submittedName>
        <fullName evidence="1">ORF45</fullName>
    </submittedName>
</protein>
<name>A0A075TSB6_9ABAC</name>
<evidence type="ECO:0000313" key="1">
    <source>
        <dbReference type="EMBL" id="AIG63087.2"/>
    </source>
</evidence>
<accession>A0A075TSB6</accession>
<sequence length="79" mass="9543">MSFSMSDSTSGLSNDSDIFDVIRVRVLRYDEYHQLQQYTYSHTSHGQHYYIDRYTNKEQSFPRQLKVLSDYDNYLLLVY</sequence>
<organism evidence="1">
    <name type="scientific">Helicoverpa SNPV AC53</name>
    <dbReference type="NCBI Taxonomy" id="1569367"/>
    <lineage>
        <taxon>Viruses</taxon>
        <taxon>Viruses incertae sedis</taxon>
        <taxon>Naldaviricetes</taxon>
        <taxon>Lefavirales</taxon>
        <taxon>Baculoviridae</taxon>
        <taxon>Alphabaculovirus</taxon>
        <taxon>Alphabaculovirus helarmigerae</taxon>
    </lineage>
</organism>
<dbReference type="EMBL" id="KJ909666">
    <property type="protein sequence ID" value="AIG63087.2"/>
    <property type="molecule type" value="Genomic_DNA"/>
</dbReference>
<proteinExistence type="predicted"/>
<gene>
    <name evidence="1" type="ORF">HaSNPV-AC53_045</name>
</gene>